<comment type="caution">
    <text evidence="1">The sequence shown here is derived from an EMBL/GenBank/DDBJ whole genome shotgun (WGS) entry which is preliminary data.</text>
</comment>
<dbReference type="RefSeq" id="WP_109532056.1">
    <property type="nucleotide sequence ID" value="NZ_QEYD01000002.1"/>
</dbReference>
<evidence type="ECO:0000313" key="2">
    <source>
        <dbReference type="Proteomes" id="UP000244940"/>
    </source>
</evidence>
<dbReference type="EMBL" id="QEYD01000002">
    <property type="protein sequence ID" value="PWE30978.1"/>
    <property type="molecule type" value="Genomic_DNA"/>
</dbReference>
<evidence type="ECO:0000313" key="1">
    <source>
        <dbReference type="EMBL" id="PWE30978.1"/>
    </source>
</evidence>
<proteinExistence type="predicted"/>
<organism evidence="1 2">
    <name type="scientific">Pararhodobacter marinus</name>
    <dbReference type="NCBI Taxonomy" id="2184063"/>
    <lineage>
        <taxon>Bacteria</taxon>
        <taxon>Pseudomonadati</taxon>
        <taxon>Pseudomonadota</taxon>
        <taxon>Alphaproteobacteria</taxon>
        <taxon>Rhodobacterales</taxon>
        <taxon>Paracoccaceae</taxon>
        <taxon>Pararhodobacter</taxon>
    </lineage>
</organism>
<protein>
    <submittedName>
        <fullName evidence="1">Uncharacterized protein</fullName>
    </submittedName>
</protein>
<dbReference type="AlphaFoldDB" id="A0A2U2CGF5"/>
<gene>
    <name evidence="1" type="ORF">C4N9_04290</name>
</gene>
<reference evidence="1 2" key="1">
    <citation type="submission" date="2018-05" db="EMBL/GenBank/DDBJ databases">
        <title>Pararhodobacter marina sp. nov., isolated from deep-sea water of the Indian Ocean.</title>
        <authorList>
            <person name="Lai Q.Sr."/>
            <person name="Liu X."/>
            <person name="Shao Z."/>
        </authorList>
    </citation>
    <scope>NUCLEOTIDE SEQUENCE [LARGE SCALE GENOMIC DNA]</scope>
    <source>
        <strain evidence="1 2">CIC4N-9</strain>
    </source>
</reference>
<dbReference type="GeneID" id="94364101"/>
<dbReference type="Proteomes" id="UP000244940">
    <property type="component" value="Unassembled WGS sequence"/>
</dbReference>
<keyword evidence="2" id="KW-1185">Reference proteome</keyword>
<name>A0A2U2CGF5_9RHOB</name>
<sequence length="95" mass="9688">MTICMQEIAGIRGFRIAALVERSVDVYVSGQARSLAAQGRLVPLAILLAGPGGVRAVAPDGTALSRARVEGLAPGVWERFARGGPGGLPEALPGP</sequence>
<accession>A0A2U2CGF5</accession>